<dbReference type="PROSITE" id="PS50303">
    <property type="entry name" value="PUM_HD"/>
    <property type="match status" value="1"/>
</dbReference>
<keyword evidence="7" id="KW-0732">Signal</keyword>
<comment type="caution">
    <text evidence="9">The sequence shown here is derived from an EMBL/GenBank/DDBJ whole genome shotgun (WGS) entry which is preliminary data.</text>
</comment>
<dbReference type="SMART" id="SM00025">
    <property type="entry name" value="Pumilio"/>
    <property type="match status" value="6"/>
</dbReference>
<comment type="subcellular location">
    <subcellularLocation>
        <location evidence="1">Cytoplasm</location>
    </subcellularLocation>
</comment>
<proteinExistence type="predicted"/>
<dbReference type="InterPro" id="IPR001313">
    <property type="entry name" value="Pumilio_RNA-bd_rpt"/>
</dbReference>
<keyword evidence="3" id="KW-0677">Repeat</keyword>
<dbReference type="GO" id="GO:0003729">
    <property type="term" value="F:mRNA binding"/>
    <property type="evidence" value="ECO:0007669"/>
    <property type="project" value="TreeGrafter"/>
</dbReference>
<keyword evidence="10" id="KW-1185">Reference proteome</keyword>
<dbReference type="SUPFAM" id="SSF48371">
    <property type="entry name" value="ARM repeat"/>
    <property type="match status" value="1"/>
</dbReference>
<dbReference type="EMBL" id="JBCGBO010000002">
    <property type="protein sequence ID" value="KAK9224207.1"/>
    <property type="molecule type" value="Genomic_DNA"/>
</dbReference>
<dbReference type="Proteomes" id="UP001428341">
    <property type="component" value="Unassembled WGS sequence"/>
</dbReference>
<dbReference type="AlphaFoldDB" id="A0AAP0N1W8"/>
<dbReference type="PROSITE" id="PS50302">
    <property type="entry name" value="PUM"/>
    <property type="match status" value="2"/>
</dbReference>
<evidence type="ECO:0000259" key="8">
    <source>
        <dbReference type="PROSITE" id="PS50303"/>
    </source>
</evidence>
<evidence type="ECO:0000256" key="1">
    <source>
        <dbReference type="ARBA" id="ARBA00004496"/>
    </source>
</evidence>
<feature type="domain" description="PUM-HD" evidence="8">
    <location>
        <begin position="205"/>
        <end position="517"/>
    </location>
</feature>
<evidence type="ECO:0000313" key="9">
    <source>
        <dbReference type="EMBL" id="KAK9224207.1"/>
    </source>
</evidence>
<dbReference type="InterPro" id="IPR016024">
    <property type="entry name" value="ARM-type_fold"/>
</dbReference>
<evidence type="ECO:0000256" key="7">
    <source>
        <dbReference type="SAM" id="SignalP"/>
    </source>
</evidence>
<evidence type="ECO:0000256" key="3">
    <source>
        <dbReference type="ARBA" id="ARBA00022737"/>
    </source>
</evidence>
<keyword evidence="2" id="KW-0963">Cytoplasm</keyword>
<dbReference type="InterPro" id="IPR033133">
    <property type="entry name" value="PUM-HD"/>
</dbReference>
<name>A0AAP0N1W8_9ROSI</name>
<evidence type="ECO:0000256" key="4">
    <source>
        <dbReference type="ARBA" id="ARBA00022845"/>
    </source>
</evidence>
<dbReference type="GO" id="GO:0005737">
    <property type="term" value="C:cytoplasm"/>
    <property type="evidence" value="ECO:0007669"/>
    <property type="project" value="UniProtKB-SubCell"/>
</dbReference>
<feature type="repeat" description="Pumilio" evidence="6">
    <location>
        <begin position="454"/>
        <end position="493"/>
    </location>
</feature>
<accession>A0AAP0N1W8</accession>
<gene>
    <name evidence="9" type="ORF">WN944_012657</name>
</gene>
<sequence>MKFRLLILSPLLFLCSNCVLSSGFRIGYSLCIHPFDPLFIIYKMWFMAAEARYCKVKGHCWYWKRHNLELDFDLGPGKDTDGEKEFFKFLCRLIGSVPSSQLDFGSMPNSRSPPPFDSGLESSLYFLRKLSVDNRVPPTLPFTISRSTRRLHEQSSIPATTPLFSPSISAGLILCAGDSSGNRQSMPSNSILEGGRRPGLNRGIGIANLSTSIGPGTYGKNALLAQPDYDIVLLGKTEGGSLFLQKMLSGKDSTITYKIFEAVYKYPFDLMTDGYGCHLFVSCLGSARSMQKLIKVLVGSPCISLVISAAYRRFKDMMFSKEASSVIIKCLETLDEQKNEVLYLAAMNHFRELATHVRGCVSLNNFINEMRGPRRGGLLDLISSHAEFLSKDPSGNYVVQHVLGLGDLKYSEKICSLLKGKFEELSLLRCGSHLVEKCLKSPGMAHYVVDDLLKISDHQFLHLARHKYGNFVIQQALRVTKNGNISHHKYLLEKLLNDDALKVGFGRHVFNLIATGISDD</sequence>
<feature type="repeat" description="Pumilio" evidence="6">
    <location>
        <begin position="380"/>
        <end position="416"/>
    </location>
</feature>
<dbReference type="InterPro" id="IPR011989">
    <property type="entry name" value="ARM-like"/>
</dbReference>
<protein>
    <recommendedName>
        <fullName evidence="8">PUM-HD domain-containing protein</fullName>
    </recommendedName>
</protein>
<keyword evidence="4" id="KW-0810">Translation regulation</keyword>
<evidence type="ECO:0000256" key="5">
    <source>
        <dbReference type="ARBA" id="ARBA00022884"/>
    </source>
</evidence>
<dbReference type="Gene3D" id="1.25.10.10">
    <property type="entry name" value="Leucine-rich Repeat Variant"/>
    <property type="match status" value="1"/>
</dbReference>
<dbReference type="PANTHER" id="PTHR12537">
    <property type="entry name" value="RNA BINDING PROTEIN PUMILIO-RELATED"/>
    <property type="match status" value="1"/>
</dbReference>
<dbReference type="PANTHER" id="PTHR12537:SF137">
    <property type="entry name" value="PUMILIO HOMOLOG 16-RELATED"/>
    <property type="match status" value="1"/>
</dbReference>
<reference evidence="9 10" key="1">
    <citation type="submission" date="2024-05" db="EMBL/GenBank/DDBJ databases">
        <title>Haplotype-resolved chromosome-level genome assembly of Huyou (Citrus changshanensis).</title>
        <authorList>
            <person name="Miao C."/>
            <person name="Chen W."/>
            <person name="Wu Y."/>
            <person name="Wang L."/>
            <person name="Zhao S."/>
            <person name="Grierson D."/>
            <person name="Xu C."/>
            <person name="Chen K."/>
        </authorList>
    </citation>
    <scope>NUCLEOTIDE SEQUENCE [LARGE SCALE GENOMIC DNA]</scope>
    <source>
        <strain evidence="9">01-14</strain>
        <tissue evidence="9">Leaf</tissue>
    </source>
</reference>
<dbReference type="Pfam" id="PF00806">
    <property type="entry name" value="PUF"/>
    <property type="match status" value="2"/>
</dbReference>
<organism evidence="9 10">
    <name type="scientific">Citrus x changshan-huyou</name>
    <dbReference type="NCBI Taxonomy" id="2935761"/>
    <lineage>
        <taxon>Eukaryota</taxon>
        <taxon>Viridiplantae</taxon>
        <taxon>Streptophyta</taxon>
        <taxon>Embryophyta</taxon>
        <taxon>Tracheophyta</taxon>
        <taxon>Spermatophyta</taxon>
        <taxon>Magnoliopsida</taxon>
        <taxon>eudicotyledons</taxon>
        <taxon>Gunneridae</taxon>
        <taxon>Pentapetalae</taxon>
        <taxon>rosids</taxon>
        <taxon>malvids</taxon>
        <taxon>Sapindales</taxon>
        <taxon>Rutaceae</taxon>
        <taxon>Aurantioideae</taxon>
        <taxon>Citrus</taxon>
    </lineage>
</organism>
<keyword evidence="5" id="KW-0694">RNA-binding</keyword>
<feature type="chain" id="PRO_5042977058" description="PUM-HD domain-containing protein" evidence="7">
    <location>
        <begin position="24"/>
        <end position="520"/>
    </location>
</feature>
<feature type="signal peptide" evidence="7">
    <location>
        <begin position="1"/>
        <end position="23"/>
    </location>
</feature>
<evidence type="ECO:0000256" key="2">
    <source>
        <dbReference type="ARBA" id="ARBA00022490"/>
    </source>
</evidence>
<dbReference type="GO" id="GO:0006417">
    <property type="term" value="P:regulation of translation"/>
    <property type="evidence" value="ECO:0007669"/>
    <property type="project" value="UniProtKB-KW"/>
</dbReference>
<evidence type="ECO:0000313" key="10">
    <source>
        <dbReference type="Proteomes" id="UP001428341"/>
    </source>
</evidence>
<evidence type="ECO:0000256" key="6">
    <source>
        <dbReference type="PROSITE-ProRule" id="PRU00317"/>
    </source>
</evidence>